<organism evidence="1">
    <name type="scientific">Pseudomonas aeruginosa</name>
    <dbReference type="NCBI Taxonomy" id="287"/>
    <lineage>
        <taxon>Bacteria</taxon>
        <taxon>Pseudomonadati</taxon>
        <taxon>Pseudomonadota</taxon>
        <taxon>Gammaproteobacteria</taxon>
        <taxon>Pseudomonadales</taxon>
        <taxon>Pseudomonadaceae</taxon>
        <taxon>Pseudomonas</taxon>
    </lineage>
</organism>
<reference evidence="1" key="1">
    <citation type="journal article" date="2008" name="Genomics">
        <title>Large-insert genome analysis technology detects structural variation in Pseudomonas aeruginosa clinical strains from cystic fibrosis patients.</title>
        <authorList>
            <person name="Hayden H.S."/>
            <person name="Gillett W."/>
            <person name="Saenphimmachak C."/>
            <person name="Lim R."/>
            <person name="Zhou Y."/>
            <person name="Jacobs M.A."/>
            <person name="Chang J."/>
            <person name="Rohmer L."/>
            <person name="D'Argenio D.A."/>
            <person name="Palmieri A."/>
            <person name="Levy R."/>
            <person name="Haugen E."/>
            <person name="Wong G.K."/>
            <person name="Brittnacher M.J."/>
            <person name="Burns J.L."/>
            <person name="Miller S.I."/>
            <person name="Olson M.V."/>
            <person name="Kaul R."/>
        </authorList>
    </citation>
    <scope>NUCLEOTIDE SEQUENCE</scope>
    <source>
        <strain evidence="1">PACS171b</strain>
    </source>
</reference>
<accession>B3G1T4</accession>
<dbReference type="RefSeq" id="WP_044401934.1">
    <property type="nucleotide sequence ID" value="NZ_CP104590.1"/>
</dbReference>
<dbReference type="AlphaFoldDB" id="B3G1T4"/>
<sequence>MANGMGQVARILYKEIVAGDLRKIHAESNDADTGGGARDFRFGSYPSISAIVMRMFPDQVVENRRRGGMSVPTTIYSGQFYWYDQAGNVRRAVSYFEPPTDARPTEGRITRVHEQPCLSTDLMPRPTAGNRVFLLLIQLLDDTVWPYYAEEQTLRTAGLWDPQVAQRMLQCIDAQRRADQAVIGFFDFLNGGSYCNGR</sequence>
<proteinExistence type="predicted"/>
<dbReference type="EMBL" id="EU595745">
    <property type="protein sequence ID" value="ACD38996.1"/>
    <property type="molecule type" value="Genomic_DNA"/>
</dbReference>
<evidence type="ECO:0000313" key="1">
    <source>
        <dbReference type="EMBL" id="ACD38996.1"/>
    </source>
</evidence>
<name>B3G1T4_PSEAI</name>
<gene>
    <name evidence="1" type="ORF">PACL_0208</name>
</gene>
<protein>
    <submittedName>
        <fullName evidence="1">Uncharacterized protein</fullName>
    </submittedName>
</protein>